<evidence type="ECO:0000259" key="2">
    <source>
        <dbReference type="Pfam" id="PF20434"/>
    </source>
</evidence>
<dbReference type="PANTHER" id="PTHR48081">
    <property type="entry name" value="AB HYDROLASE SUPERFAMILY PROTEIN C4A8.06C"/>
    <property type="match status" value="1"/>
</dbReference>
<keyword evidence="4" id="KW-1185">Reference proteome</keyword>
<dbReference type="EMBL" id="JBHSSC010000012">
    <property type="protein sequence ID" value="MFC6180513.1"/>
    <property type="molecule type" value="Genomic_DNA"/>
</dbReference>
<dbReference type="InterPro" id="IPR029058">
    <property type="entry name" value="AB_hydrolase_fold"/>
</dbReference>
<dbReference type="Proteomes" id="UP001596282">
    <property type="component" value="Unassembled WGS sequence"/>
</dbReference>
<sequence>MQVEQQTLTAGGRPFKLTAYWLDQIADFETAVNYPVIVICPGGGFTYHSDREAEPIALRFAAAGMHAVVLDYQLMTPTEAVYPTALQQVGQTLAWINDQAATHHIDAQRIILAGFSAGGHVVATFNSVATNPALRTRYHLDQYAGQHAATILGYPVIDLTAGFPTTADYRQRITTDEDLWAAQATATAATKPSFVWQTVTDELVPAMNSMLYVQALMRLKVPTEYHLFGTGIHGLSLANHVTAKPNKAKYLNQQAAQWVPLALHWLQTQGLLASE</sequence>
<dbReference type="GO" id="GO:0016787">
    <property type="term" value="F:hydrolase activity"/>
    <property type="evidence" value="ECO:0007669"/>
    <property type="project" value="UniProtKB-KW"/>
</dbReference>
<feature type="domain" description="BD-FAE-like" evidence="2">
    <location>
        <begin position="30"/>
        <end position="180"/>
    </location>
</feature>
<dbReference type="Pfam" id="PF20434">
    <property type="entry name" value="BD-FAE"/>
    <property type="match status" value="1"/>
</dbReference>
<reference evidence="4" key="1">
    <citation type="journal article" date="2019" name="Int. J. Syst. Evol. Microbiol.">
        <title>The Global Catalogue of Microorganisms (GCM) 10K type strain sequencing project: providing services to taxonomists for standard genome sequencing and annotation.</title>
        <authorList>
            <consortium name="The Broad Institute Genomics Platform"/>
            <consortium name="The Broad Institute Genome Sequencing Center for Infectious Disease"/>
            <person name="Wu L."/>
            <person name="Ma J."/>
        </authorList>
    </citation>
    <scope>NUCLEOTIDE SEQUENCE [LARGE SCALE GENOMIC DNA]</scope>
    <source>
        <strain evidence="4">CCM 8933</strain>
    </source>
</reference>
<gene>
    <name evidence="3" type="ORF">ACFP5Y_04675</name>
</gene>
<keyword evidence="1 3" id="KW-0378">Hydrolase</keyword>
<comment type="caution">
    <text evidence="3">The sequence shown here is derived from an EMBL/GenBank/DDBJ whole genome shotgun (WGS) entry which is preliminary data.</text>
</comment>
<dbReference type="Gene3D" id="3.40.50.1820">
    <property type="entry name" value="alpha/beta hydrolase"/>
    <property type="match status" value="1"/>
</dbReference>
<accession>A0ABW1RYG5</accession>
<dbReference type="PANTHER" id="PTHR48081:SF6">
    <property type="entry name" value="PEPTIDASE S9 PROLYL OLIGOPEPTIDASE CATALYTIC DOMAIN-CONTAINING PROTEIN"/>
    <property type="match status" value="1"/>
</dbReference>
<dbReference type="SUPFAM" id="SSF53474">
    <property type="entry name" value="alpha/beta-Hydrolases"/>
    <property type="match status" value="1"/>
</dbReference>
<name>A0ABW1RYG5_9LACO</name>
<proteinExistence type="predicted"/>
<organism evidence="3 4">
    <name type="scientific">Lactiplantibacillus daowaiensis</name>
    <dbReference type="NCBI Taxonomy" id="2559918"/>
    <lineage>
        <taxon>Bacteria</taxon>
        <taxon>Bacillati</taxon>
        <taxon>Bacillota</taxon>
        <taxon>Bacilli</taxon>
        <taxon>Lactobacillales</taxon>
        <taxon>Lactobacillaceae</taxon>
        <taxon>Lactiplantibacillus</taxon>
    </lineage>
</organism>
<protein>
    <submittedName>
        <fullName evidence="3">Alpha/beta hydrolase</fullName>
    </submittedName>
</protein>
<evidence type="ECO:0000313" key="4">
    <source>
        <dbReference type="Proteomes" id="UP001596282"/>
    </source>
</evidence>
<dbReference type="InterPro" id="IPR049492">
    <property type="entry name" value="BD-FAE-like_dom"/>
</dbReference>
<dbReference type="RefSeq" id="WP_137629404.1">
    <property type="nucleotide sequence ID" value="NZ_BJDJ01000022.1"/>
</dbReference>
<evidence type="ECO:0000256" key="1">
    <source>
        <dbReference type="ARBA" id="ARBA00022801"/>
    </source>
</evidence>
<dbReference type="InterPro" id="IPR050300">
    <property type="entry name" value="GDXG_lipolytic_enzyme"/>
</dbReference>
<evidence type="ECO:0000313" key="3">
    <source>
        <dbReference type="EMBL" id="MFC6180513.1"/>
    </source>
</evidence>